<gene>
    <name evidence="10" type="ORF">Van01_51230</name>
</gene>
<dbReference type="EMBL" id="BOOZ01000039">
    <property type="protein sequence ID" value="GIJ11909.1"/>
    <property type="molecule type" value="Genomic_DNA"/>
</dbReference>
<dbReference type="Pfam" id="PF00005">
    <property type="entry name" value="ABC_tran"/>
    <property type="match status" value="1"/>
</dbReference>
<dbReference type="SUPFAM" id="SSF52540">
    <property type="entry name" value="P-loop containing nucleoside triphosphate hydrolases"/>
    <property type="match status" value="1"/>
</dbReference>
<evidence type="ECO:0000256" key="6">
    <source>
        <dbReference type="ARBA" id="ARBA00023136"/>
    </source>
</evidence>
<comment type="subcellular location">
    <subcellularLocation>
        <location evidence="1">Cell membrane</location>
        <topology evidence="1">Multi-pass membrane protein</topology>
    </subcellularLocation>
</comment>
<dbReference type="PROSITE" id="PS50929">
    <property type="entry name" value="ABC_TM1F"/>
    <property type="match status" value="1"/>
</dbReference>
<evidence type="ECO:0000256" key="5">
    <source>
        <dbReference type="ARBA" id="ARBA00022989"/>
    </source>
</evidence>
<dbReference type="SUPFAM" id="SSF90123">
    <property type="entry name" value="ABC transporter transmembrane region"/>
    <property type="match status" value="1"/>
</dbReference>
<evidence type="ECO:0000259" key="9">
    <source>
        <dbReference type="PROSITE" id="PS50929"/>
    </source>
</evidence>
<evidence type="ECO:0000256" key="4">
    <source>
        <dbReference type="ARBA" id="ARBA00022840"/>
    </source>
</evidence>
<dbReference type="InterPro" id="IPR017871">
    <property type="entry name" value="ABC_transporter-like_CS"/>
</dbReference>
<dbReference type="Pfam" id="PF00664">
    <property type="entry name" value="ABC_membrane"/>
    <property type="match status" value="1"/>
</dbReference>
<protein>
    <submittedName>
        <fullName evidence="10">ABC transporter</fullName>
    </submittedName>
</protein>
<sequence length="574" mass="62075">MIRKLFRIVDHADRPRFIRWIVLLVAFSVLQGVCVLAVVPVLRPLLDGDRDAAVPWLVVLAAVTAATCVLFYAQALHGQQIADDLLLGMHRRIGDHLARLPLSWFGTDRRGRLTHSMSQGTANIIGVPAHLMQPVISASVTPAVVALGMFVFDWRLATALFVAGLVLLATHQWAQAAIARSFGTIDSAAVESASRVVEFAQRQPVLRAFGRTGENNRLLDDALVGQRRAYGEMSRNAVIALIAFSTAVQAAFVALIAVGVTLALGGSLDAAELIVLLVLVTRFIGPLIEVVDHAAALRMASEDIDRIDEVLAVRPLPEGSVDRLSEPGEVRFDNVSFGYDDRQVLRDVSFAARPGTLTAIVGPSGSGKTTVLRLAARFWEVDAGAVRVGGVDVRELTTAALADQLAMVFQDVYLFDGTIEANIRLGRPDATAEEIHEAARLARVDEIVNRLPDGWDTRVGEGGVSLSGGERQRVSIARALVKQAPIVLLDEATAALDPGGEAAVTAALRMLAERRTLVVVAHRLHTVAAADQILVLDGGRITQRGTHAELIDQPGRYQDFWRERERAKGWRLTV</sequence>
<dbReference type="Proteomes" id="UP000647017">
    <property type="component" value="Unassembled WGS sequence"/>
</dbReference>
<dbReference type="InterPro" id="IPR039421">
    <property type="entry name" value="Type_1_exporter"/>
</dbReference>
<evidence type="ECO:0000313" key="10">
    <source>
        <dbReference type="EMBL" id="GIJ11909.1"/>
    </source>
</evidence>
<feature type="transmembrane region" description="Helical" evidence="7">
    <location>
        <begin position="237"/>
        <end position="264"/>
    </location>
</feature>
<evidence type="ECO:0000256" key="7">
    <source>
        <dbReference type="SAM" id="Phobius"/>
    </source>
</evidence>
<feature type="transmembrane region" description="Helical" evidence="7">
    <location>
        <begin position="20"/>
        <end position="42"/>
    </location>
</feature>
<keyword evidence="3" id="KW-0547">Nucleotide-binding</keyword>
<dbReference type="InterPro" id="IPR027417">
    <property type="entry name" value="P-loop_NTPase"/>
</dbReference>
<evidence type="ECO:0000256" key="3">
    <source>
        <dbReference type="ARBA" id="ARBA00022741"/>
    </source>
</evidence>
<dbReference type="SMART" id="SM00382">
    <property type="entry name" value="AAA"/>
    <property type="match status" value="1"/>
</dbReference>
<dbReference type="PROSITE" id="PS50893">
    <property type="entry name" value="ABC_TRANSPORTER_2"/>
    <property type="match status" value="1"/>
</dbReference>
<dbReference type="Gene3D" id="1.20.1560.10">
    <property type="entry name" value="ABC transporter type 1, transmembrane domain"/>
    <property type="match status" value="1"/>
</dbReference>
<dbReference type="InterPro" id="IPR011527">
    <property type="entry name" value="ABC1_TM_dom"/>
</dbReference>
<keyword evidence="2 7" id="KW-0812">Transmembrane</keyword>
<accession>A0ABQ4I1Z2</accession>
<keyword evidence="5 7" id="KW-1133">Transmembrane helix</keyword>
<evidence type="ECO:0000313" key="11">
    <source>
        <dbReference type="Proteomes" id="UP000647017"/>
    </source>
</evidence>
<dbReference type="PROSITE" id="PS00211">
    <property type="entry name" value="ABC_TRANSPORTER_1"/>
    <property type="match status" value="1"/>
</dbReference>
<evidence type="ECO:0000259" key="8">
    <source>
        <dbReference type="PROSITE" id="PS50893"/>
    </source>
</evidence>
<comment type="caution">
    <text evidence="10">The sequence shown here is derived from an EMBL/GenBank/DDBJ whole genome shotgun (WGS) entry which is preliminary data.</text>
</comment>
<feature type="domain" description="ABC transporter" evidence="8">
    <location>
        <begin position="330"/>
        <end position="563"/>
    </location>
</feature>
<reference evidence="10 11" key="1">
    <citation type="submission" date="2021-01" db="EMBL/GenBank/DDBJ databases">
        <title>Whole genome shotgun sequence of Verrucosispora andamanensis NBRC 109075.</title>
        <authorList>
            <person name="Komaki H."/>
            <person name="Tamura T."/>
        </authorList>
    </citation>
    <scope>NUCLEOTIDE SEQUENCE [LARGE SCALE GENOMIC DNA]</scope>
    <source>
        <strain evidence="10 11">NBRC 109075</strain>
    </source>
</reference>
<dbReference type="Gene3D" id="3.40.50.300">
    <property type="entry name" value="P-loop containing nucleotide triphosphate hydrolases"/>
    <property type="match status" value="1"/>
</dbReference>
<keyword evidence="4" id="KW-0067">ATP-binding</keyword>
<dbReference type="InterPro" id="IPR036640">
    <property type="entry name" value="ABC1_TM_sf"/>
</dbReference>
<feature type="transmembrane region" description="Helical" evidence="7">
    <location>
        <begin position="54"/>
        <end position="73"/>
    </location>
</feature>
<evidence type="ECO:0000256" key="1">
    <source>
        <dbReference type="ARBA" id="ARBA00004651"/>
    </source>
</evidence>
<evidence type="ECO:0000256" key="2">
    <source>
        <dbReference type="ARBA" id="ARBA00022692"/>
    </source>
</evidence>
<organism evidence="10 11">
    <name type="scientific">Micromonospora andamanensis</name>
    <dbReference type="NCBI Taxonomy" id="1287068"/>
    <lineage>
        <taxon>Bacteria</taxon>
        <taxon>Bacillati</taxon>
        <taxon>Actinomycetota</taxon>
        <taxon>Actinomycetes</taxon>
        <taxon>Micromonosporales</taxon>
        <taxon>Micromonosporaceae</taxon>
        <taxon>Micromonospora</taxon>
    </lineage>
</organism>
<dbReference type="PANTHER" id="PTHR24221">
    <property type="entry name" value="ATP-BINDING CASSETTE SUB-FAMILY B"/>
    <property type="match status" value="1"/>
</dbReference>
<keyword evidence="11" id="KW-1185">Reference proteome</keyword>
<proteinExistence type="predicted"/>
<dbReference type="RefSeq" id="WP_204012705.1">
    <property type="nucleotide sequence ID" value="NZ_BOOZ01000039.1"/>
</dbReference>
<dbReference type="PANTHER" id="PTHR24221:SF397">
    <property type="entry name" value="ABC TRANSPORTER, ATP-BINDING TRANSMEMBRANE PROTEIN"/>
    <property type="match status" value="1"/>
</dbReference>
<dbReference type="InterPro" id="IPR003439">
    <property type="entry name" value="ABC_transporter-like_ATP-bd"/>
</dbReference>
<keyword evidence="6 7" id="KW-0472">Membrane</keyword>
<name>A0ABQ4I1Z2_9ACTN</name>
<dbReference type="InterPro" id="IPR003593">
    <property type="entry name" value="AAA+_ATPase"/>
</dbReference>
<feature type="domain" description="ABC transmembrane type-1" evidence="9">
    <location>
        <begin position="22"/>
        <end position="299"/>
    </location>
</feature>